<dbReference type="AlphaFoldDB" id="A0A507FGM7"/>
<dbReference type="STRING" id="246404.A0A507FGM7"/>
<sequence length="218" mass="23925">MDKNQDLSLPASQHYTTLQFIPSPTPGVLRGMLDRKGNEKARATTLVRYDPDKSFPPHIHTGGEEFLVLEGVFRDHEGSYPAGTYVRHPVGSSHAPWVEAEGCLILVKLQFMPTEDPLVVVRDAVELGGDQSMTRQLFRSEKEVVSVVSLSVGGSISDHIDGSRGLEVFVLEGCVLFEGEEYAKYGWIRLPPNSSAAISSTTGAKLFVKSNHLAHHLE</sequence>
<dbReference type="Gene3D" id="2.60.120.10">
    <property type="entry name" value="Jelly Rolls"/>
    <property type="match status" value="1"/>
</dbReference>
<protein>
    <recommendedName>
        <fullName evidence="1">ChrR-like cupin domain-containing protein</fullName>
    </recommendedName>
</protein>
<name>A0A507FGM7_9FUNG</name>
<evidence type="ECO:0000259" key="1">
    <source>
        <dbReference type="Pfam" id="PF12973"/>
    </source>
</evidence>
<dbReference type="InterPro" id="IPR014710">
    <property type="entry name" value="RmlC-like_jellyroll"/>
</dbReference>
<dbReference type="InterPro" id="IPR025979">
    <property type="entry name" value="ChrR-like_cupin_dom"/>
</dbReference>
<dbReference type="SUPFAM" id="SSF51182">
    <property type="entry name" value="RmlC-like cupins"/>
    <property type="match status" value="2"/>
</dbReference>
<dbReference type="Proteomes" id="UP000320333">
    <property type="component" value="Unassembled WGS sequence"/>
</dbReference>
<evidence type="ECO:0000313" key="3">
    <source>
        <dbReference type="Proteomes" id="UP000320333"/>
    </source>
</evidence>
<reference evidence="2 3" key="1">
    <citation type="journal article" date="2019" name="Sci. Rep.">
        <title>Comparative genomics of chytrid fungi reveal insights into the obligate biotrophic and pathogenic lifestyle of Synchytrium endobioticum.</title>
        <authorList>
            <person name="van de Vossenberg B.T.L.H."/>
            <person name="Warris S."/>
            <person name="Nguyen H.D.T."/>
            <person name="van Gent-Pelzer M.P.E."/>
            <person name="Joly D.L."/>
            <person name="van de Geest H.C."/>
            <person name="Bonants P.J.M."/>
            <person name="Smith D.S."/>
            <person name="Levesque C.A."/>
            <person name="van der Lee T.A.J."/>
        </authorList>
    </citation>
    <scope>NUCLEOTIDE SEQUENCE [LARGE SCALE GENOMIC DNA]</scope>
    <source>
        <strain evidence="2 3">CBS 675.73</strain>
    </source>
</reference>
<organism evidence="2 3">
    <name type="scientific">Chytriomyces confervae</name>
    <dbReference type="NCBI Taxonomy" id="246404"/>
    <lineage>
        <taxon>Eukaryota</taxon>
        <taxon>Fungi</taxon>
        <taxon>Fungi incertae sedis</taxon>
        <taxon>Chytridiomycota</taxon>
        <taxon>Chytridiomycota incertae sedis</taxon>
        <taxon>Chytridiomycetes</taxon>
        <taxon>Chytridiales</taxon>
        <taxon>Chytriomycetaceae</taxon>
        <taxon>Chytriomyces</taxon>
    </lineage>
</organism>
<dbReference type="OrthoDB" id="72100at2759"/>
<comment type="caution">
    <text evidence="2">The sequence shown here is derived from an EMBL/GenBank/DDBJ whole genome shotgun (WGS) entry which is preliminary data.</text>
</comment>
<evidence type="ECO:0000313" key="2">
    <source>
        <dbReference type="EMBL" id="TPX75322.1"/>
    </source>
</evidence>
<keyword evidence="3" id="KW-1185">Reference proteome</keyword>
<proteinExistence type="predicted"/>
<gene>
    <name evidence="2" type="ORF">CcCBS67573_g03397</name>
</gene>
<dbReference type="EMBL" id="QEAP01000085">
    <property type="protein sequence ID" value="TPX75322.1"/>
    <property type="molecule type" value="Genomic_DNA"/>
</dbReference>
<dbReference type="InterPro" id="IPR011051">
    <property type="entry name" value="RmlC_Cupin_sf"/>
</dbReference>
<dbReference type="CDD" id="cd20303">
    <property type="entry name" value="cupin_ChrR_1"/>
    <property type="match status" value="1"/>
</dbReference>
<accession>A0A507FGM7</accession>
<dbReference type="Pfam" id="PF12973">
    <property type="entry name" value="Cupin_7"/>
    <property type="match status" value="1"/>
</dbReference>
<feature type="domain" description="ChrR-like cupin" evidence="1">
    <location>
        <begin position="14"/>
        <end position="110"/>
    </location>
</feature>